<dbReference type="Gene3D" id="3.40.50.2000">
    <property type="entry name" value="Glycogen Phosphorylase B"/>
    <property type="match status" value="2"/>
</dbReference>
<sequence length="376" mass="41712">MMNVNHPKVLIVSNLYSVAGHVSGANITTAVKDLIEGAFSQRMNVIGVIRFESIFRKPAAGCKTFLENGVQVFDVPRVGLRNWIFAKATMLLSRRELSSLKPNIVVCHRATNLYFAKKIFGSSPKYVFVLHQSDLNSEILSYALSESDLILARSKPLSDRILKFYPSAKVSGIVGSGVDMSNAKRKDRALVDSNILKIVFAGRLVPLKNIDVVLVALSKLRKQGQRFSFKVLGDGPLREILERTAVELGIKDSVEFYGHVDKFKVLSVMSDSHLFVMPSAPETFGLAYLEAMSQGCAVIGHRGWGIDGLVEDGVQGYLVNEANDQNILDCFLRYMRLPGVQRFDLHEEAFNLAARNDKSSAAENYKSLIESVMYDV</sequence>
<dbReference type="InterPro" id="IPR001296">
    <property type="entry name" value="Glyco_trans_1"/>
</dbReference>
<proteinExistence type="predicted"/>
<dbReference type="Pfam" id="PF00534">
    <property type="entry name" value="Glycos_transf_1"/>
    <property type="match status" value="1"/>
</dbReference>
<dbReference type="RefSeq" id="WP_008170264.1">
    <property type="nucleotide sequence ID" value="NZ_AGTR01000013.1"/>
</dbReference>
<dbReference type="SUPFAM" id="SSF53756">
    <property type="entry name" value="UDP-Glycosyltransferase/glycogen phosphorylase"/>
    <property type="match status" value="1"/>
</dbReference>
<dbReference type="GO" id="GO:0016757">
    <property type="term" value="F:glycosyltransferase activity"/>
    <property type="evidence" value="ECO:0007669"/>
    <property type="project" value="InterPro"/>
</dbReference>
<name>G6YP59_9GAMM</name>
<dbReference type="PANTHER" id="PTHR45947:SF3">
    <property type="entry name" value="SULFOQUINOVOSYL TRANSFERASE SQD2"/>
    <property type="match status" value="1"/>
</dbReference>
<accession>G6YP59</accession>
<dbReference type="Proteomes" id="UP000003208">
    <property type="component" value="Unassembled WGS sequence"/>
</dbReference>
<gene>
    <name evidence="2" type="ORF">KYE_03105</name>
</gene>
<dbReference type="PATRIC" id="fig|1094979.3.peg.581"/>
<organism evidence="2 3">
    <name type="scientific">Marinobacter manganoxydans MnI7-9</name>
    <dbReference type="NCBI Taxonomy" id="1094979"/>
    <lineage>
        <taxon>Bacteria</taxon>
        <taxon>Pseudomonadati</taxon>
        <taxon>Pseudomonadota</taxon>
        <taxon>Gammaproteobacteria</taxon>
        <taxon>Pseudomonadales</taxon>
        <taxon>Marinobacteraceae</taxon>
        <taxon>Marinobacter</taxon>
    </lineage>
</organism>
<feature type="domain" description="Glycosyl transferase family 1" evidence="1">
    <location>
        <begin position="194"/>
        <end position="336"/>
    </location>
</feature>
<dbReference type="PANTHER" id="PTHR45947">
    <property type="entry name" value="SULFOQUINOVOSYL TRANSFERASE SQD2"/>
    <property type="match status" value="1"/>
</dbReference>
<dbReference type="AlphaFoldDB" id="G6YP59"/>
<keyword evidence="3" id="KW-1185">Reference proteome</keyword>
<evidence type="ECO:0000259" key="1">
    <source>
        <dbReference type="Pfam" id="PF00534"/>
    </source>
</evidence>
<evidence type="ECO:0000313" key="2">
    <source>
        <dbReference type="EMBL" id="EHJ06121.1"/>
    </source>
</evidence>
<dbReference type="EMBL" id="AGTR01000013">
    <property type="protein sequence ID" value="EHJ06121.1"/>
    <property type="molecule type" value="Genomic_DNA"/>
</dbReference>
<reference evidence="2 3" key="1">
    <citation type="journal article" date="2012" name="J. Bacteriol.">
        <title>Genome sequence of deep-sea manganese-oxidizing bacterium Marinobacter manganoxydans MnI7-9.</title>
        <authorList>
            <person name="Wang H."/>
            <person name="Li H."/>
            <person name="Shao Z."/>
            <person name="Liao S."/>
            <person name="Johnstone L."/>
            <person name="Rensing C."/>
            <person name="Wang G."/>
        </authorList>
    </citation>
    <scope>NUCLEOTIDE SEQUENCE [LARGE SCALE GENOMIC DNA]</scope>
    <source>
        <strain evidence="2 3">MnI7-9</strain>
    </source>
</reference>
<protein>
    <recommendedName>
        <fullName evidence="1">Glycosyl transferase family 1 domain-containing protein</fullName>
    </recommendedName>
</protein>
<evidence type="ECO:0000313" key="3">
    <source>
        <dbReference type="Proteomes" id="UP000003208"/>
    </source>
</evidence>
<dbReference type="InterPro" id="IPR050194">
    <property type="entry name" value="Glycosyltransferase_grp1"/>
</dbReference>